<evidence type="ECO:0000313" key="2">
    <source>
        <dbReference type="EMBL" id="EET42862.1"/>
    </source>
</evidence>
<accession>C6MA10</accession>
<evidence type="ECO:0000313" key="3">
    <source>
        <dbReference type="Proteomes" id="UP000005365"/>
    </source>
</evidence>
<feature type="region of interest" description="Disordered" evidence="1">
    <location>
        <begin position="70"/>
        <end position="92"/>
    </location>
</feature>
<keyword evidence="3" id="KW-1185">Reference proteome</keyword>
<reference evidence="2" key="1">
    <citation type="submission" date="2009-07" db="EMBL/GenBank/DDBJ databases">
        <authorList>
            <person name="Weinstock G."/>
            <person name="Sodergren E."/>
            <person name="Clifton S."/>
            <person name="Fulton L."/>
            <person name="Fulton B."/>
            <person name="Courtney L."/>
            <person name="Fronick C."/>
            <person name="Harrison M."/>
            <person name="Strong C."/>
            <person name="Farmer C."/>
            <person name="Delahaunty K."/>
            <person name="Markovic C."/>
            <person name="Hall O."/>
            <person name="Minx P."/>
            <person name="Tomlinson C."/>
            <person name="Mitreva M."/>
            <person name="Nelson J."/>
            <person name="Hou S."/>
            <person name="Wollam A."/>
            <person name="Pepin K.H."/>
            <person name="Johnson M."/>
            <person name="Bhonagiri V."/>
            <person name="Nash W.E."/>
            <person name="Warren W."/>
            <person name="Chinwalla A."/>
            <person name="Mardis E.R."/>
            <person name="Wilson R.K."/>
        </authorList>
    </citation>
    <scope>NUCLEOTIDE SEQUENCE [LARGE SCALE GENOMIC DNA]</scope>
    <source>
        <strain evidence="2">ATCC 29256</strain>
    </source>
</reference>
<dbReference type="AlphaFoldDB" id="C6MA10"/>
<comment type="caution">
    <text evidence="2">The sequence shown here is derived from an EMBL/GenBank/DDBJ whole genome shotgun (WGS) entry which is preliminary data.</text>
</comment>
<dbReference type="EMBL" id="ACKO02000033">
    <property type="protein sequence ID" value="EET42862.1"/>
    <property type="molecule type" value="Genomic_DNA"/>
</dbReference>
<proteinExistence type="predicted"/>
<name>C6MA10_NEISI</name>
<gene>
    <name evidence="2" type="ORF">NEISICOT_03391</name>
</gene>
<dbReference type="Proteomes" id="UP000005365">
    <property type="component" value="Unassembled WGS sequence"/>
</dbReference>
<protein>
    <submittedName>
        <fullName evidence="2">Uncharacterized protein</fullName>
    </submittedName>
</protein>
<sequence length="92" mass="10531">MTADKPCFVFTQADISFTSKCSKITKYQSNIAQPVLLILHNPPCRIIKITIYSSHIPHILPALTEKPSYLSDDLSFQPQNKERYNESSTFLR</sequence>
<evidence type="ECO:0000256" key="1">
    <source>
        <dbReference type="SAM" id="MobiDB-lite"/>
    </source>
</evidence>
<organism evidence="2 3">
    <name type="scientific">Neisseria sicca ATCC 29256</name>
    <dbReference type="NCBI Taxonomy" id="547045"/>
    <lineage>
        <taxon>Bacteria</taxon>
        <taxon>Pseudomonadati</taxon>
        <taxon>Pseudomonadota</taxon>
        <taxon>Betaproteobacteria</taxon>
        <taxon>Neisseriales</taxon>
        <taxon>Neisseriaceae</taxon>
        <taxon>Neisseria</taxon>
    </lineage>
</organism>